<gene>
    <name evidence="8" type="primary">priA</name>
    <name evidence="11" type="ORF">BSZ40_02820</name>
</gene>
<evidence type="ECO:0000256" key="7">
    <source>
        <dbReference type="ARBA" id="ARBA00023125"/>
    </source>
</evidence>
<feature type="region of interest" description="Disordered" evidence="9">
    <location>
        <begin position="115"/>
        <end position="136"/>
    </location>
</feature>
<keyword evidence="4 8" id="KW-0547">Nucleotide-binding</keyword>
<keyword evidence="12" id="KW-1185">Reference proteome</keyword>
<evidence type="ECO:0000256" key="4">
    <source>
        <dbReference type="ARBA" id="ARBA00022741"/>
    </source>
</evidence>
<keyword evidence="5 8" id="KW-0862">Zinc</keyword>
<dbReference type="Pfam" id="PF17764">
    <property type="entry name" value="PriA_3primeBD"/>
    <property type="match status" value="1"/>
</dbReference>
<feature type="binding site" evidence="8">
    <location>
        <position position="402"/>
    </location>
    <ligand>
        <name>Zn(2+)</name>
        <dbReference type="ChEBI" id="CHEBI:29105"/>
        <label>2</label>
    </ligand>
</feature>
<dbReference type="GO" id="GO:0003677">
    <property type="term" value="F:DNA binding"/>
    <property type="evidence" value="ECO:0007669"/>
    <property type="project" value="UniProtKB-UniRule"/>
</dbReference>
<dbReference type="FunCoup" id="A0A1Q5PYJ8">
    <property type="interactions" value="54"/>
</dbReference>
<comment type="caution">
    <text evidence="8">As this protein does not have any detectable helicase domains, it probably does not have helicase activity.</text>
</comment>
<dbReference type="GO" id="GO:0005524">
    <property type="term" value="F:ATP binding"/>
    <property type="evidence" value="ECO:0007669"/>
    <property type="project" value="UniProtKB-UniRule"/>
</dbReference>
<dbReference type="PANTHER" id="PTHR30580:SF0">
    <property type="entry name" value="PRIMOSOMAL PROTEIN N"/>
    <property type="match status" value="1"/>
</dbReference>
<evidence type="ECO:0000256" key="8">
    <source>
        <dbReference type="HAMAP-Rule" id="MF_00983"/>
    </source>
</evidence>
<keyword evidence="2 8" id="KW-0235">DNA replication</keyword>
<dbReference type="GO" id="GO:0006270">
    <property type="term" value="P:DNA replication initiation"/>
    <property type="evidence" value="ECO:0007669"/>
    <property type="project" value="TreeGrafter"/>
</dbReference>
<comment type="subunit">
    <text evidence="8">Component of the replication restart primosome.</text>
</comment>
<dbReference type="GO" id="GO:0006310">
    <property type="term" value="P:DNA recombination"/>
    <property type="evidence" value="ECO:0007669"/>
    <property type="project" value="InterPro"/>
</dbReference>
<comment type="function">
    <text evidence="8">Initiates the restart of stalled replication forks, which reloads the replicative helicase on sites other than the origin of replication. Recognizes and binds to abandoned replication forks and remodels them to uncover a helicase loading site. Promotes assembly of the primosome at these replication forks.</text>
</comment>
<keyword evidence="7 8" id="KW-0238">DNA-binding</keyword>
<dbReference type="AlphaFoldDB" id="A0A1Q5PYJ8"/>
<organism evidence="11 12">
    <name type="scientific">Buchananella hordeovulneris</name>
    <dbReference type="NCBI Taxonomy" id="52770"/>
    <lineage>
        <taxon>Bacteria</taxon>
        <taxon>Bacillati</taxon>
        <taxon>Actinomycetota</taxon>
        <taxon>Actinomycetes</taxon>
        <taxon>Actinomycetales</taxon>
        <taxon>Actinomycetaceae</taxon>
        <taxon>Buchananella</taxon>
    </lineage>
</organism>
<keyword evidence="3 8" id="KW-0479">Metal-binding</keyword>
<comment type="caution">
    <text evidence="11">The sequence shown here is derived from an EMBL/GenBank/DDBJ whole genome shotgun (WGS) entry which is preliminary data.</text>
</comment>
<keyword evidence="1 8" id="KW-0639">Primosome</keyword>
<feature type="binding site" evidence="8">
    <location>
        <position position="405"/>
    </location>
    <ligand>
        <name>Zn(2+)</name>
        <dbReference type="ChEBI" id="CHEBI:29105"/>
        <label>2</label>
    </ligand>
</feature>
<feature type="binding site" evidence="8">
    <location>
        <position position="438"/>
    </location>
    <ligand>
        <name>Zn(2+)</name>
        <dbReference type="ChEBI" id="CHEBI:29105"/>
        <label>1</label>
    </ligand>
</feature>
<dbReference type="InterPro" id="IPR005259">
    <property type="entry name" value="PriA"/>
</dbReference>
<dbReference type="GO" id="GO:1990077">
    <property type="term" value="C:primosome complex"/>
    <property type="evidence" value="ECO:0007669"/>
    <property type="project" value="UniProtKB-UniRule"/>
</dbReference>
<protein>
    <recommendedName>
        <fullName evidence="8">Probable replication restart protein PriA</fullName>
    </recommendedName>
    <alternativeName>
        <fullName evidence="8">Putative ATP-dependent DNA helicase PriA</fullName>
    </alternativeName>
</protein>
<feature type="compositionally biased region" description="Pro residues" evidence="9">
    <location>
        <begin position="124"/>
        <end position="136"/>
    </location>
</feature>
<evidence type="ECO:0000259" key="10">
    <source>
        <dbReference type="Pfam" id="PF17764"/>
    </source>
</evidence>
<comment type="cofactor">
    <cofactor evidence="8">
        <name>Zn(2+)</name>
        <dbReference type="ChEBI" id="CHEBI:29105"/>
    </cofactor>
    <text evidence="8">Binds 2 zinc ions per subunit.</text>
</comment>
<evidence type="ECO:0000256" key="6">
    <source>
        <dbReference type="ARBA" id="ARBA00022840"/>
    </source>
</evidence>
<evidence type="ECO:0000256" key="5">
    <source>
        <dbReference type="ARBA" id="ARBA00022833"/>
    </source>
</evidence>
<dbReference type="GO" id="GO:0006302">
    <property type="term" value="P:double-strand break repair"/>
    <property type="evidence" value="ECO:0007669"/>
    <property type="project" value="InterPro"/>
</dbReference>
<feature type="binding site" evidence="8">
    <location>
        <position position="426"/>
    </location>
    <ligand>
        <name>Zn(2+)</name>
        <dbReference type="ChEBI" id="CHEBI:29105"/>
        <label>2</label>
    </ligand>
</feature>
<reference evidence="12" key="1">
    <citation type="submission" date="2016-12" db="EMBL/GenBank/DDBJ databases">
        <authorList>
            <person name="Meng X."/>
        </authorList>
    </citation>
    <scope>NUCLEOTIDE SEQUENCE [LARGE SCALE GENOMIC DNA]</scope>
    <source>
        <strain evidence="12">DSM 20732</strain>
    </source>
</reference>
<dbReference type="InterPro" id="IPR041222">
    <property type="entry name" value="PriA_3primeBD"/>
</dbReference>
<dbReference type="STRING" id="52770.BSZ40_02820"/>
<comment type="similarity">
    <text evidence="8">Belongs to the helicase family. PriA subfamily.</text>
</comment>
<feature type="binding site" evidence="8">
    <location>
        <position position="435"/>
    </location>
    <ligand>
        <name>Zn(2+)</name>
        <dbReference type="ChEBI" id="CHEBI:29105"/>
        <label>1</label>
    </ligand>
</feature>
<dbReference type="GO" id="GO:0043138">
    <property type="term" value="F:3'-5' DNA helicase activity"/>
    <property type="evidence" value="ECO:0007669"/>
    <property type="project" value="TreeGrafter"/>
</dbReference>
<accession>A0A1Q5PYJ8</accession>
<dbReference type="Gene3D" id="3.40.1440.60">
    <property type="entry name" value="PriA, 3(prime) DNA-binding domain"/>
    <property type="match status" value="1"/>
</dbReference>
<dbReference type="Proteomes" id="UP000185612">
    <property type="component" value="Unassembled WGS sequence"/>
</dbReference>
<dbReference type="InterPro" id="IPR027417">
    <property type="entry name" value="P-loop_NTPase"/>
</dbReference>
<dbReference type="EMBL" id="MQVS01000002">
    <property type="protein sequence ID" value="OKL52519.1"/>
    <property type="molecule type" value="Genomic_DNA"/>
</dbReference>
<feature type="domain" description="Primosomal protein N' 3' DNA-binding" evidence="10">
    <location>
        <begin position="11"/>
        <end position="108"/>
    </location>
</feature>
<evidence type="ECO:0000256" key="3">
    <source>
        <dbReference type="ARBA" id="ARBA00022723"/>
    </source>
</evidence>
<evidence type="ECO:0000313" key="12">
    <source>
        <dbReference type="Proteomes" id="UP000185612"/>
    </source>
</evidence>
<dbReference type="PANTHER" id="PTHR30580">
    <property type="entry name" value="PRIMOSOMAL PROTEIN N"/>
    <property type="match status" value="1"/>
</dbReference>
<dbReference type="GO" id="GO:0008270">
    <property type="term" value="F:zinc ion binding"/>
    <property type="evidence" value="ECO:0007669"/>
    <property type="project" value="UniProtKB-UniRule"/>
</dbReference>
<feature type="binding site" evidence="8">
    <location>
        <position position="423"/>
    </location>
    <ligand>
        <name>Zn(2+)</name>
        <dbReference type="ChEBI" id="CHEBI:29105"/>
        <label>2</label>
    </ligand>
</feature>
<dbReference type="GO" id="GO:0006269">
    <property type="term" value="P:DNA replication, synthesis of primer"/>
    <property type="evidence" value="ECO:0007669"/>
    <property type="project" value="UniProtKB-KW"/>
</dbReference>
<dbReference type="Gene3D" id="3.40.50.300">
    <property type="entry name" value="P-loop containing nucleotide triphosphate hydrolases"/>
    <property type="match status" value="1"/>
</dbReference>
<evidence type="ECO:0000256" key="1">
    <source>
        <dbReference type="ARBA" id="ARBA00022515"/>
    </source>
</evidence>
<sequence>MAGDVPEPVARVLLDVPLPHLNQTFDYLVPGDLADLAQPGVRVKVRLAGRLVGGYLAERASTSAYRKLTPLHKVVSPVPVLTAPVRRLVQAVAARQAGAVADVLRHAIVPRHARAEKAHWQSPPAQPGLPSQPLPTAPFDRYRAGGAFWEHLQAGHRPRAVWCALPTAGQQEGSCPAVAGWASPLIAACLAQRALGKGAIVVVPTSRHLEQLVAAWRHTPGTETVQLALWREAEPARRYTEFLRVLRGEARVVFGLRSAVFAPVTDLGLIAVWDDGDDRLAEPSAPYHHARTVALQRAQLEDTALILGGYACSVEAYAVAASGWAHLLQADRPAVRACLAQVRVLDSHDVAQAGPAGAARIPPAAHRVIAAGLEHGPVLVQTARAGHIDALACAKCGQAARCQQCQGPLRPGVPPHSAQQLQCGWCQRPATAPSCPTCGGQSWRWRQIGALRTGEELGRAFPGIRVLVSGTRAAGGVVEQVDDRPTLVVATPGAEPYARGGYRAVVILDTAYTAARPELWAPGEAVRRWCNAATLAAADGTVLLTAGAPTVLTQALVRWDPVGFARHLHAERVELGYPPAVRMARLDGESSQVRQALSELRLPAGAEVLGPSELPEGQARAAVRAPAAQGAALSAALGEMVGVRSARRKPVVAVRVDPSELW</sequence>
<feature type="binding site" evidence="8">
    <location>
        <position position="393"/>
    </location>
    <ligand>
        <name>Zn(2+)</name>
        <dbReference type="ChEBI" id="CHEBI:29105"/>
        <label>1</label>
    </ligand>
</feature>
<evidence type="ECO:0000256" key="9">
    <source>
        <dbReference type="SAM" id="MobiDB-lite"/>
    </source>
</evidence>
<proteinExistence type="inferred from homology"/>
<dbReference type="InterPro" id="IPR042115">
    <property type="entry name" value="PriA_3primeBD_sf"/>
</dbReference>
<evidence type="ECO:0000313" key="11">
    <source>
        <dbReference type="EMBL" id="OKL52519.1"/>
    </source>
</evidence>
<feature type="binding site" evidence="8">
    <location>
        <position position="396"/>
    </location>
    <ligand>
        <name>Zn(2+)</name>
        <dbReference type="ChEBI" id="CHEBI:29105"/>
        <label>1</label>
    </ligand>
</feature>
<dbReference type="InParanoid" id="A0A1Q5PYJ8"/>
<name>A0A1Q5PYJ8_9ACTO</name>
<evidence type="ECO:0000256" key="2">
    <source>
        <dbReference type="ARBA" id="ARBA00022705"/>
    </source>
</evidence>
<keyword evidence="6 8" id="KW-0067">ATP-binding</keyword>
<dbReference type="HAMAP" id="MF_00983">
    <property type="entry name" value="PriA"/>
    <property type="match status" value="1"/>
</dbReference>